<dbReference type="Pfam" id="PF16747">
    <property type="entry name" value="Adhesin_E"/>
    <property type="match status" value="1"/>
</dbReference>
<organism evidence="2 3">
    <name type="scientific">Sutterella wadsworthensis HGA0223</name>
    <dbReference type="NCBI Taxonomy" id="1203554"/>
    <lineage>
        <taxon>Bacteria</taxon>
        <taxon>Pseudomonadati</taxon>
        <taxon>Pseudomonadota</taxon>
        <taxon>Betaproteobacteria</taxon>
        <taxon>Burkholderiales</taxon>
        <taxon>Sutterellaceae</taxon>
        <taxon>Sutterella</taxon>
    </lineage>
</organism>
<sequence>MKTPPAAIALLLISEAALCGSWSYIGGAYPHAAFIESTTILDEGQNTKGFWLAMVNVDKSLPFDTVVNYVQVDCHQRQLRALQSDFYLRGKRMGGDVIPTLWQHIIPDSMGESYLLFVCQKYDPMNYAIPDTPAMELWKIAQPLIKNNK</sequence>
<proteinExistence type="predicted"/>
<evidence type="ECO:0000313" key="2">
    <source>
        <dbReference type="EMBL" id="EPD99385.1"/>
    </source>
</evidence>
<evidence type="ECO:0000259" key="1">
    <source>
        <dbReference type="Pfam" id="PF16747"/>
    </source>
</evidence>
<dbReference type="AlphaFoldDB" id="S3BJ29"/>
<dbReference type="InterPro" id="IPR031939">
    <property type="entry name" value="Adhesin_E-like"/>
</dbReference>
<keyword evidence="3" id="KW-1185">Reference proteome</keyword>
<gene>
    <name evidence="2" type="ORF">HMPREF1476_01064</name>
</gene>
<protein>
    <recommendedName>
        <fullName evidence="1">Surface-adhesin protein E-like domain-containing protein</fullName>
    </recommendedName>
</protein>
<accession>S3BJ29</accession>
<dbReference type="RefSeq" id="WP_016474367.1">
    <property type="nucleotide sequence ID" value="NZ_KE150480.1"/>
</dbReference>
<dbReference type="Proteomes" id="UP000014400">
    <property type="component" value="Unassembled WGS sequence"/>
</dbReference>
<dbReference type="EMBL" id="ATCF01000016">
    <property type="protein sequence ID" value="EPD99385.1"/>
    <property type="molecule type" value="Genomic_DNA"/>
</dbReference>
<comment type="caution">
    <text evidence="2">The sequence shown here is derived from an EMBL/GenBank/DDBJ whole genome shotgun (WGS) entry which is preliminary data.</text>
</comment>
<feature type="domain" description="Surface-adhesin protein E-like" evidence="1">
    <location>
        <begin position="22"/>
        <end position="120"/>
    </location>
</feature>
<name>S3BJ29_9BURK</name>
<reference evidence="2 3" key="1">
    <citation type="submission" date="2013-04" db="EMBL/GenBank/DDBJ databases">
        <title>The Genome Sequence of Sutterella wadsworthensis HGA0223.</title>
        <authorList>
            <consortium name="The Broad Institute Genomics Platform"/>
            <person name="Earl A."/>
            <person name="Ward D."/>
            <person name="Feldgarden M."/>
            <person name="Gevers D."/>
            <person name="Schmidt T.M."/>
            <person name="Dover J."/>
            <person name="Dai D."/>
            <person name="Walker B."/>
            <person name="Young S."/>
            <person name="Zeng Q."/>
            <person name="Gargeya S."/>
            <person name="Fitzgerald M."/>
            <person name="Haas B."/>
            <person name="Abouelleil A."/>
            <person name="Allen A.W."/>
            <person name="Alvarado L."/>
            <person name="Arachchi H.M."/>
            <person name="Berlin A.M."/>
            <person name="Chapman S.B."/>
            <person name="Gainer-Dewar J."/>
            <person name="Goldberg J."/>
            <person name="Griggs A."/>
            <person name="Gujja S."/>
            <person name="Hansen M."/>
            <person name="Howarth C."/>
            <person name="Imamovic A."/>
            <person name="Ireland A."/>
            <person name="Larimer J."/>
            <person name="McCowan C."/>
            <person name="Murphy C."/>
            <person name="Pearson M."/>
            <person name="Poon T.W."/>
            <person name="Priest M."/>
            <person name="Roberts A."/>
            <person name="Saif S."/>
            <person name="Shea T."/>
            <person name="Sisk P."/>
            <person name="Sykes S."/>
            <person name="Wortman J."/>
            <person name="Nusbaum C."/>
            <person name="Birren B."/>
        </authorList>
    </citation>
    <scope>NUCLEOTIDE SEQUENCE [LARGE SCALE GENOMIC DNA]</scope>
    <source>
        <strain evidence="2 3">HGA0223</strain>
    </source>
</reference>
<evidence type="ECO:0000313" key="3">
    <source>
        <dbReference type="Proteomes" id="UP000014400"/>
    </source>
</evidence>
<dbReference type="HOGENOM" id="CLU_1748729_0_0_4"/>